<evidence type="ECO:0000313" key="5">
    <source>
        <dbReference type="Proteomes" id="UP000033070"/>
    </source>
</evidence>
<evidence type="ECO:0000259" key="3">
    <source>
        <dbReference type="Pfam" id="PF01551"/>
    </source>
</evidence>
<dbReference type="SUPFAM" id="SSF51261">
    <property type="entry name" value="Duplicated hybrid motif"/>
    <property type="match status" value="1"/>
</dbReference>
<dbReference type="STRING" id="1188319.OYT1_02099"/>
<dbReference type="PANTHER" id="PTHR21666:SF270">
    <property type="entry name" value="MUREIN HYDROLASE ACTIVATOR ENVC"/>
    <property type="match status" value="1"/>
</dbReference>
<name>A0A2Z6G858_9PROT</name>
<dbReference type="Gene3D" id="2.70.70.10">
    <property type="entry name" value="Glucose Permease (Domain IIA)"/>
    <property type="match status" value="1"/>
</dbReference>
<keyword evidence="2" id="KW-0732">Signal</keyword>
<keyword evidence="4" id="KW-0378">Hydrolase</keyword>
<feature type="region of interest" description="Disordered" evidence="1">
    <location>
        <begin position="40"/>
        <end position="59"/>
    </location>
</feature>
<feature type="signal peptide" evidence="2">
    <location>
        <begin position="1"/>
        <end position="21"/>
    </location>
</feature>
<dbReference type="Proteomes" id="UP000033070">
    <property type="component" value="Chromosome"/>
</dbReference>
<feature type="compositionally biased region" description="Basic and acidic residues" evidence="1">
    <location>
        <begin position="256"/>
        <end position="267"/>
    </location>
</feature>
<dbReference type="Pfam" id="PF01551">
    <property type="entry name" value="Peptidase_M23"/>
    <property type="match status" value="1"/>
</dbReference>
<dbReference type="InterPro" id="IPR011055">
    <property type="entry name" value="Dup_hybrid_motif"/>
</dbReference>
<dbReference type="RefSeq" id="WP_232013200.1">
    <property type="nucleotide sequence ID" value="NZ_AP018738.1"/>
</dbReference>
<organism evidence="4 5">
    <name type="scientific">Ferriphaselus amnicola</name>
    <dbReference type="NCBI Taxonomy" id="1188319"/>
    <lineage>
        <taxon>Bacteria</taxon>
        <taxon>Pseudomonadati</taxon>
        <taxon>Pseudomonadota</taxon>
        <taxon>Betaproteobacteria</taxon>
        <taxon>Nitrosomonadales</taxon>
        <taxon>Gallionellaceae</taxon>
        <taxon>Ferriphaselus</taxon>
    </lineage>
</organism>
<dbReference type="GO" id="GO:0004222">
    <property type="term" value="F:metalloendopeptidase activity"/>
    <property type="evidence" value="ECO:0007669"/>
    <property type="project" value="TreeGrafter"/>
</dbReference>
<dbReference type="CDD" id="cd12797">
    <property type="entry name" value="M23_peptidase"/>
    <property type="match status" value="1"/>
</dbReference>
<dbReference type="PANTHER" id="PTHR21666">
    <property type="entry name" value="PEPTIDASE-RELATED"/>
    <property type="match status" value="1"/>
</dbReference>
<protein>
    <submittedName>
        <fullName evidence="4">Murein hydrolase activator EnvC</fullName>
    </submittedName>
</protein>
<feature type="domain" description="M23ase beta-sheet core" evidence="3">
    <location>
        <begin position="300"/>
        <end position="393"/>
    </location>
</feature>
<evidence type="ECO:0000313" key="4">
    <source>
        <dbReference type="EMBL" id="BBE49646.1"/>
    </source>
</evidence>
<accession>A0A2Z6G858</accession>
<keyword evidence="5" id="KW-1185">Reference proteome</keyword>
<dbReference type="KEGG" id="fam:OYT1_ch0070"/>
<dbReference type="FunFam" id="2.70.70.10:FF:000003">
    <property type="entry name" value="Murein hydrolase activator EnvC"/>
    <property type="match status" value="1"/>
</dbReference>
<feature type="compositionally biased region" description="Basic and acidic residues" evidence="1">
    <location>
        <begin position="45"/>
        <end position="59"/>
    </location>
</feature>
<dbReference type="InterPro" id="IPR050570">
    <property type="entry name" value="Cell_wall_metabolism_enzyme"/>
</dbReference>
<feature type="chain" id="PRO_5017484035" evidence="2">
    <location>
        <begin position="22"/>
        <end position="400"/>
    </location>
</feature>
<evidence type="ECO:0000256" key="1">
    <source>
        <dbReference type="SAM" id="MobiDB-lite"/>
    </source>
</evidence>
<dbReference type="InterPro" id="IPR016047">
    <property type="entry name" value="M23ase_b-sheet_dom"/>
</dbReference>
<sequence>MRFRLRLLLCFCLLASVPASAGNPRQEELEQLRERIRSMQQALEKTTESKSEAADSLRESELAISNSNRALAELSDQKHASNLELQQLDGQSAQIGKDMEGQQALLGKLMYQQYVGGQHEYLRLLFNGRDPNQIARDLRYYEYIARDRAAWLDKLRANLAQLANVTERTRDKRAQIVALQQEEQAQKTKLEKDKKARQKTLLDIAQQLKQQRREIQRMQQNENRLSKLMEQLSKLRAKPRSKERAPVAAKQTPVARNEKLPDSRHDGSSFAQLRGKLALPVKGAISNQFGATRPDSTMQWKGLFLRATAGQPVKSVAAGQVVYADWLRGFGNLLIVDHGDGYMSLYGNNETLYKQVGDELRGGDTVATVGNSGGNETSGLYFELRHEGKPFDPMKWVSGK</sequence>
<proteinExistence type="predicted"/>
<feature type="region of interest" description="Disordered" evidence="1">
    <location>
        <begin position="234"/>
        <end position="268"/>
    </location>
</feature>
<reference evidence="4 5" key="1">
    <citation type="submission" date="2018-06" db="EMBL/GenBank/DDBJ databases">
        <title>OYT1 Genome Sequencing.</title>
        <authorList>
            <person name="Kato S."/>
            <person name="Itoh T."/>
            <person name="Ohkuma M."/>
        </authorList>
    </citation>
    <scope>NUCLEOTIDE SEQUENCE [LARGE SCALE GENOMIC DNA]</scope>
    <source>
        <strain evidence="4 5">OYT1</strain>
    </source>
</reference>
<dbReference type="Gene3D" id="6.10.250.3150">
    <property type="match status" value="1"/>
</dbReference>
<gene>
    <name evidence="4" type="ORF">OYT1_ch0070</name>
</gene>
<dbReference type="AlphaFoldDB" id="A0A2Z6G858"/>
<evidence type="ECO:0000256" key="2">
    <source>
        <dbReference type="SAM" id="SignalP"/>
    </source>
</evidence>
<dbReference type="EMBL" id="AP018738">
    <property type="protein sequence ID" value="BBE49646.1"/>
    <property type="molecule type" value="Genomic_DNA"/>
</dbReference>